<reference evidence="1" key="1">
    <citation type="submission" date="2020-05" db="EMBL/GenBank/DDBJ databases">
        <authorList>
            <person name="Chiriac C."/>
            <person name="Salcher M."/>
            <person name="Ghai R."/>
            <person name="Kavagutti S V."/>
        </authorList>
    </citation>
    <scope>NUCLEOTIDE SEQUENCE</scope>
</reference>
<accession>A0A6J6SEV4</accession>
<protein>
    <submittedName>
        <fullName evidence="1">Unannotated protein</fullName>
    </submittedName>
</protein>
<name>A0A6J6SEV4_9ZZZZ</name>
<proteinExistence type="predicted"/>
<gene>
    <name evidence="1" type="ORF">UFOPK2579_02700</name>
</gene>
<sequence length="115" mass="12671">MSAIRRAEAHHHVSIDATGREFIESCPDLTGVDDFDVAQLLIDREQLRLEGGVHWSIVDPQAEVVIGALGQPTRPSRLLCGSETDWVTVTSNREVFDEYDSLGLACPGCVEWVHA</sequence>
<dbReference type="EMBL" id="CAEZXR010000432">
    <property type="protein sequence ID" value="CAB4733097.1"/>
    <property type="molecule type" value="Genomic_DNA"/>
</dbReference>
<dbReference type="AlphaFoldDB" id="A0A6J6SEV4"/>
<evidence type="ECO:0000313" key="1">
    <source>
        <dbReference type="EMBL" id="CAB4733097.1"/>
    </source>
</evidence>
<organism evidence="1">
    <name type="scientific">freshwater metagenome</name>
    <dbReference type="NCBI Taxonomy" id="449393"/>
    <lineage>
        <taxon>unclassified sequences</taxon>
        <taxon>metagenomes</taxon>
        <taxon>ecological metagenomes</taxon>
    </lineage>
</organism>